<evidence type="ECO:0000313" key="2">
    <source>
        <dbReference type="Proteomes" id="UP000823775"/>
    </source>
</evidence>
<protein>
    <recommendedName>
        <fullName evidence="3">Secreted protein</fullName>
    </recommendedName>
</protein>
<name>A0ABS8WK72_DATST</name>
<reference evidence="1 2" key="1">
    <citation type="journal article" date="2021" name="BMC Genomics">
        <title>Datura genome reveals duplications of psychoactive alkaloid biosynthetic genes and high mutation rate following tissue culture.</title>
        <authorList>
            <person name="Rajewski A."/>
            <person name="Carter-House D."/>
            <person name="Stajich J."/>
            <person name="Litt A."/>
        </authorList>
    </citation>
    <scope>NUCLEOTIDE SEQUENCE [LARGE SCALE GENOMIC DNA]</scope>
    <source>
        <strain evidence="1">AR-01</strain>
    </source>
</reference>
<dbReference type="Proteomes" id="UP000823775">
    <property type="component" value="Unassembled WGS sequence"/>
</dbReference>
<accession>A0ABS8WK72</accession>
<evidence type="ECO:0008006" key="3">
    <source>
        <dbReference type="Google" id="ProtNLM"/>
    </source>
</evidence>
<proteinExistence type="predicted"/>
<sequence length="120" mass="13372">MRPPLVQPVLIGCWMRLTTFFVRRGQGMGLGTSYSTTTFISLARGNQHGPDISLARKWTRRRIHQNEARNMGDRCSEIAIVVGGPSQQSRGKSLGPAWRDFDLHNGSVTAEDARQNAYLS</sequence>
<comment type="caution">
    <text evidence="1">The sequence shown here is derived from an EMBL/GenBank/DDBJ whole genome shotgun (WGS) entry which is preliminary data.</text>
</comment>
<keyword evidence="2" id="KW-1185">Reference proteome</keyword>
<organism evidence="1 2">
    <name type="scientific">Datura stramonium</name>
    <name type="common">Jimsonweed</name>
    <name type="synonym">Common thornapple</name>
    <dbReference type="NCBI Taxonomy" id="4076"/>
    <lineage>
        <taxon>Eukaryota</taxon>
        <taxon>Viridiplantae</taxon>
        <taxon>Streptophyta</taxon>
        <taxon>Embryophyta</taxon>
        <taxon>Tracheophyta</taxon>
        <taxon>Spermatophyta</taxon>
        <taxon>Magnoliopsida</taxon>
        <taxon>eudicotyledons</taxon>
        <taxon>Gunneridae</taxon>
        <taxon>Pentapetalae</taxon>
        <taxon>asterids</taxon>
        <taxon>lamiids</taxon>
        <taxon>Solanales</taxon>
        <taxon>Solanaceae</taxon>
        <taxon>Solanoideae</taxon>
        <taxon>Datureae</taxon>
        <taxon>Datura</taxon>
    </lineage>
</organism>
<dbReference type="EMBL" id="JACEIK010007241">
    <property type="protein sequence ID" value="MCE3049925.1"/>
    <property type="molecule type" value="Genomic_DNA"/>
</dbReference>
<gene>
    <name evidence="1" type="ORF">HAX54_046141</name>
</gene>
<evidence type="ECO:0000313" key="1">
    <source>
        <dbReference type="EMBL" id="MCE3049925.1"/>
    </source>
</evidence>